<comment type="similarity">
    <text evidence="1 2">Belongs to the CutC family.</text>
</comment>
<keyword evidence="4" id="KW-1185">Reference proteome</keyword>
<keyword evidence="2" id="KW-0963">Cytoplasm</keyword>
<dbReference type="PANTHER" id="PTHR12598:SF0">
    <property type="entry name" value="COPPER HOMEOSTASIS PROTEIN CUTC HOMOLOG"/>
    <property type="match status" value="1"/>
</dbReference>
<dbReference type="InterPro" id="IPR005627">
    <property type="entry name" value="CutC-like"/>
</dbReference>
<dbReference type="AlphaFoldDB" id="A0A4R7ZFW9"/>
<dbReference type="EMBL" id="SODD01000027">
    <property type="protein sequence ID" value="TDW16202.1"/>
    <property type="molecule type" value="Genomic_DNA"/>
</dbReference>
<dbReference type="SUPFAM" id="SSF110395">
    <property type="entry name" value="CutC-like"/>
    <property type="match status" value="1"/>
</dbReference>
<evidence type="ECO:0000313" key="4">
    <source>
        <dbReference type="Proteomes" id="UP000294743"/>
    </source>
</evidence>
<dbReference type="InterPro" id="IPR036822">
    <property type="entry name" value="CutC-like_dom_sf"/>
</dbReference>
<comment type="caution">
    <text evidence="3">The sequence shown here is derived from an EMBL/GenBank/DDBJ whole genome shotgun (WGS) entry which is preliminary data.</text>
</comment>
<dbReference type="PANTHER" id="PTHR12598">
    <property type="entry name" value="COPPER HOMEOSTASIS PROTEIN CUTC"/>
    <property type="match status" value="1"/>
</dbReference>
<comment type="caution">
    <text evidence="2">Once thought to be involved in copper homeostasis, experiments in E.coli have shown this is not the case.</text>
</comment>
<proteinExistence type="inferred from homology"/>
<protein>
    <recommendedName>
        <fullName evidence="2">PF03932 family protein CutC</fullName>
    </recommendedName>
</protein>
<accession>A0A4R7ZFW9</accession>
<dbReference type="GO" id="GO:0005507">
    <property type="term" value="F:copper ion binding"/>
    <property type="evidence" value="ECO:0007669"/>
    <property type="project" value="TreeGrafter"/>
</dbReference>
<evidence type="ECO:0000256" key="2">
    <source>
        <dbReference type="HAMAP-Rule" id="MF_00795"/>
    </source>
</evidence>
<reference evidence="3 4" key="1">
    <citation type="submission" date="2019-03" db="EMBL/GenBank/DDBJ databases">
        <title>Genomic Encyclopedia of Type Strains, Phase IV (KMG-IV): sequencing the most valuable type-strain genomes for metagenomic binning, comparative biology and taxonomic classification.</title>
        <authorList>
            <person name="Goeker M."/>
        </authorList>
    </citation>
    <scope>NUCLEOTIDE SEQUENCE [LARGE SCALE GENOMIC DNA]</scope>
    <source>
        <strain evidence="3 4">DSM 28867</strain>
    </source>
</reference>
<dbReference type="Gene3D" id="3.20.20.380">
    <property type="entry name" value="Copper homeostasis (CutC) domain"/>
    <property type="match status" value="1"/>
</dbReference>
<dbReference type="OrthoDB" id="9815677at2"/>
<dbReference type="GO" id="GO:0005737">
    <property type="term" value="C:cytoplasm"/>
    <property type="evidence" value="ECO:0007669"/>
    <property type="project" value="UniProtKB-SubCell"/>
</dbReference>
<dbReference type="Pfam" id="PF03932">
    <property type="entry name" value="CutC"/>
    <property type="match status" value="1"/>
</dbReference>
<dbReference type="Proteomes" id="UP000294743">
    <property type="component" value="Unassembled WGS sequence"/>
</dbReference>
<dbReference type="HAMAP" id="MF_00795">
    <property type="entry name" value="CutC"/>
    <property type="match status" value="1"/>
</dbReference>
<sequence length="248" mass="27435">MKDIIFEVCAGSYEDCLAAQAGGANRIELNSALYLGGLTPSMGTVKLVKQHISLPIAAMVRPRAGGFHYTNEEYEVMKQDAQLLLQEGVEAIVFGFLNEDFTIDAARTKEFCDLIHKYGGQAVVHRAFDVIQDIDEAMRTLINCKVDRVLTSGQGETAITGIETLAYLQNTYGKQIEILGGVGLRADNVKQVLEKTQLQQVHASCKTWKRDLTAKAKQVSYGYAKNHELDYECVDKQAVIDFVDALHT</sequence>
<evidence type="ECO:0000313" key="3">
    <source>
        <dbReference type="EMBL" id="TDW16202.1"/>
    </source>
</evidence>
<gene>
    <name evidence="2" type="primary">cutC</name>
    <name evidence="3" type="ORF">EDD63_12729</name>
</gene>
<name>A0A4R7ZFW9_9FIRM</name>
<evidence type="ECO:0000256" key="1">
    <source>
        <dbReference type="ARBA" id="ARBA00007768"/>
    </source>
</evidence>
<comment type="subcellular location">
    <subcellularLocation>
        <location evidence="2">Cytoplasm</location>
    </subcellularLocation>
</comment>
<organism evidence="3 4">
    <name type="scientific">Breznakia blatticola</name>
    <dbReference type="NCBI Taxonomy" id="1754012"/>
    <lineage>
        <taxon>Bacteria</taxon>
        <taxon>Bacillati</taxon>
        <taxon>Bacillota</taxon>
        <taxon>Erysipelotrichia</taxon>
        <taxon>Erysipelotrichales</taxon>
        <taxon>Erysipelotrichaceae</taxon>
        <taxon>Breznakia</taxon>
    </lineage>
</organism>
<dbReference type="RefSeq" id="WP_134170141.1">
    <property type="nucleotide sequence ID" value="NZ_SODD01000027.1"/>
</dbReference>